<dbReference type="Proteomes" id="UP000565078">
    <property type="component" value="Unassembled WGS sequence"/>
</dbReference>
<accession>A0A7J4IWY6</accession>
<evidence type="ECO:0000313" key="2">
    <source>
        <dbReference type="Proteomes" id="UP000565078"/>
    </source>
</evidence>
<dbReference type="EMBL" id="DUGC01000075">
    <property type="protein sequence ID" value="HIH09982.1"/>
    <property type="molecule type" value="Genomic_DNA"/>
</dbReference>
<reference evidence="2" key="1">
    <citation type="journal article" date="2020" name="bioRxiv">
        <title>A rank-normalized archaeal taxonomy based on genome phylogeny resolves widespread incomplete and uneven classifications.</title>
        <authorList>
            <person name="Rinke C."/>
            <person name="Chuvochina M."/>
            <person name="Mussig A.J."/>
            <person name="Chaumeil P.-A."/>
            <person name="Waite D.W."/>
            <person name="Whitman W.B."/>
            <person name="Parks D.H."/>
            <person name="Hugenholtz P."/>
        </authorList>
    </citation>
    <scope>NUCLEOTIDE SEQUENCE [LARGE SCALE GENOMIC DNA]</scope>
</reference>
<sequence length="168" mass="18310">MNLYLFAALLFVVLINSDIGNAIQAEQIAVKGESVKCTLAVELEEGTAEVIDLAYKAYSEIFGKFGSKAAEALKGLDAAYGLKTLEFTSGPAREFIANSMDFFAKKEDWAKFWSTIGNTEQSAIKGDKVIQKLTVELGNTEASEKAMRQTAGLSISTSWLIGFKPMLY</sequence>
<comment type="caution">
    <text evidence="1">The sequence shown here is derived from an EMBL/GenBank/DDBJ whole genome shotgun (WGS) entry which is preliminary data.</text>
</comment>
<name>A0A7J4IWY6_9ARCH</name>
<gene>
    <name evidence="1" type="ORF">HA254_04925</name>
</gene>
<protein>
    <submittedName>
        <fullName evidence="1">Uncharacterized protein</fullName>
    </submittedName>
</protein>
<dbReference type="AlphaFoldDB" id="A0A7J4IWY6"/>
<organism evidence="1 2">
    <name type="scientific">Candidatus Iainarchaeum sp</name>
    <dbReference type="NCBI Taxonomy" id="3101447"/>
    <lineage>
        <taxon>Archaea</taxon>
        <taxon>Candidatus Iainarchaeota</taxon>
        <taxon>Candidatus Iainarchaeia</taxon>
        <taxon>Candidatus Iainarchaeales</taxon>
        <taxon>Candidatus Iainarchaeaceae</taxon>
        <taxon>Candidatus Iainarchaeum</taxon>
    </lineage>
</organism>
<evidence type="ECO:0000313" key="1">
    <source>
        <dbReference type="EMBL" id="HIH09982.1"/>
    </source>
</evidence>
<proteinExistence type="predicted"/>